<evidence type="ECO:0000256" key="2">
    <source>
        <dbReference type="ARBA" id="ARBA00022679"/>
    </source>
</evidence>
<keyword evidence="1 7" id="KW-0489">Methyltransferase</keyword>
<dbReference type="InterPro" id="IPR029063">
    <property type="entry name" value="SAM-dependent_MTases_sf"/>
</dbReference>
<evidence type="ECO:0000313" key="7">
    <source>
        <dbReference type="EMBL" id="SEH07634.1"/>
    </source>
</evidence>
<dbReference type="PANTHER" id="PTHR11727">
    <property type="entry name" value="DIMETHYLADENOSINE TRANSFERASE"/>
    <property type="match status" value="1"/>
</dbReference>
<evidence type="ECO:0000259" key="6">
    <source>
        <dbReference type="SMART" id="SM00650"/>
    </source>
</evidence>
<dbReference type="CDD" id="cd02440">
    <property type="entry name" value="AdoMet_MTases"/>
    <property type="match status" value="1"/>
</dbReference>
<evidence type="ECO:0000256" key="1">
    <source>
        <dbReference type="ARBA" id="ARBA00022603"/>
    </source>
</evidence>
<protein>
    <submittedName>
        <fullName evidence="7">16S ribosomal RNA methyltransferase KsgA/Dim1 family protein</fullName>
    </submittedName>
</protein>
<evidence type="ECO:0000313" key="8">
    <source>
        <dbReference type="Proteomes" id="UP000236724"/>
    </source>
</evidence>
<dbReference type="InterPro" id="IPR041698">
    <property type="entry name" value="Methyltransf_25"/>
</dbReference>
<dbReference type="InterPro" id="IPR001737">
    <property type="entry name" value="KsgA/Erm"/>
</dbReference>
<reference evidence="7 8" key="1">
    <citation type="submission" date="2016-10" db="EMBL/GenBank/DDBJ databases">
        <authorList>
            <person name="de Groot N.N."/>
        </authorList>
    </citation>
    <scope>NUCLEOTIDE SEQUENCE [LARGE SCALE GENOMIC DNA]</scope>
    <source>
        <strain evidence="7">MBHS1</strain>
    </source>
</reference>
<evidence type="ECO:0000256" key="3">
    <source>
        <dbReference type="ARBA" id="ARBA00022691"/>
    </source>
</evidence>
<feature type="domain" description="Ribosomal RNA adenine methylase transferase N-terminal" evidence="6">
    <location>
        <begin position="74"/>
        <end position="215"/>
    </location>
</feature>
<sequence>MNHTIKKSWAKVRQSVSRMVARNNTLSAASETRHTKKNQQQGKKPATTGFQVFAREMLNNPREIGAACPSSPKLGRMMAAQVPKDSNGFIVELGAGTGNITAALLDYGLPPEKLIVVELLPALASHLRRRFPQLTVIEGDATHLKTLLGPEHQPVSAVVSSLPLRSLPPEIVPGILAQVNEVLHDKGVMVQFTYDLRSKTLPDQNRHFVRVTSKIVWQNFPPARVESFRTRLHHLHPPL</sequence>
<organism evidence="7 8">
    <name type="scientific">Candidatus Venteria ishoeyi</name>
    <dbReference type="NCBI Taxonomy" id="1899563"/>
    <lineage>
        <taxon>Bacteria</taxon>
        <taxon>Pseudomonadati</taxon>
        <taxon>Pseudomonadota</taxon>
        <taxon>Gammaproteobacteria</taxon>
        <taxon>Thiotrichales</taxon>
        <taxon>Thiotrichaceae</taxon>
        <taxon>Venteria</taxon>
    </lineage>
</organism>
<dbReference type="InterPro" id="IPR020598">
    <property type="entry name" value="rRNA_Ade_methylase_Trfase_N"/>
</dbReference>
<dbReference type="Gene3D" id="3.40.50.150">
    <property type="entry name" value="Vaccinia Virus protein VP39"/>
    <property type="match status" value="1"/>
</dbReference>
<dbReference type="SMART" id="SM00650">
    <property type="entry name" value="rADc"/>
    <property type="match status" value="1"/>
</dbReference>
<dbReference type="Proteomes" id="UP000236724">
    <property type="component" value="Unassembled WGS sequence"/>
</dbReference>
<accession>A0A1H6FF47</accession>
<keyword evidence="2 7" id="KW-0808">Transferase</keyword>
<dbReference type="Pfam" id="PF13649">
    <property type="entry name" value="Methyltransf_25"/>
    <property type="match status" value="1"/>
</dbReference>
<proteinExistence type="predicted"/>
<dbReference type="SUPFAM" id="SSF53335">
    <property type="entry name" value="S-adenosyl-L-methionine-dependent methyltransferases"/>
    <property type="match status" value="1"/>
</dbReference>
<dbReference type="GO" id="GO:0000179">
    <property type="term" value="F:rRNA (adenine-N6,N6-)-dimethyltransferase activity"/>
    <property type="evidence" value="ECO:0007669"/>
    <property type="project" value="InterPro"/>
</dbReference>
<dbReference type="PANTHER" id="PTHR11727:SF14">
    <property type="entry name" value="BLL8166 PROTEIN"/>
    <property type="match status" value="1"/>
</dbReference>
<dbReference type="RefSeq" id="WP_286019472.1">
    <property type="nucleotide sequence ID" value="NZ_FMSV02000537.1"/>
</dbReference>
<dbReference type="EMBL" id="FMSV02000537">
    <property type="protein sequence ID" value="SEH07634.1"/>
    <property type="molecule type" value="Genomic_DNA"/>
</dbReference>
<evidence type="ECO:0000256" key="4">
    <source>
        <dbReference type="ARBA" id="ARBA00022884"/>
    </source>
</evidence>
<gene>
    <name evidence="7" type="ORF">MBHS_03512</name>
</gene>
<dbReference type="GO" id="GO:0003723">
    <property type="term" value="F:RNA binding"/>
    <property type="evidence" value="ECO:0007669"/>
    <property type="project" value="UniProtKB-KW"/>
</dbReference>
<feature type="region of interest" description="Disordered" evidence="5">
    <location>
        <begin position="26"/>
        <end position="46"/>
    </location>
</feature>
<keyword evidence="3" id="KW-0949">S-adenosyl-L-methionine</keyword>
<dbReference type="AlphaFoldDB" id="A0A1H6FF47"/>
<keyword evidence="4" id="KW-0694">RNA-binding</keyword>
<name>A0A1H6FF47_9GAMM</name>
<keyword evidence="8" id="KW-1185">Reference proteome</keyword>
<evidence type="ECO:0000256" key="5">
    <source>
        <dbReference type="SAM" id="MobiDB-lite"/>
    </source>
</evidence>